<organism evidence="7 8">
    <name type="scientific">Roseburia porci</name>
    <dbReference type="NCBI Taxonomy" id="2605790"/>
    <lineage>
        <taxon>Bacteria</taxon>
        <taxon>Bacillati</taxon>
        <taxon>Bacillota</taxon>
        <taxon>Clostridia</taxon>
        <taxon>Lachnospirales</taxon>
        <taxon>Lachnospiraceae</taxon>
        <taxon>Roseburia</taxon>
    </lineage>
</organism>
<dbReference type="PRINTS" id="PR00834">
    <property type="entry name" value="PROTEASES2C"/>
</dbReference>
<dbReference type="PANTHER" id="PTHR43343">
    <property type="entry name" value="PEPTIDASE S12"/>
    <property type="match status" value="1"/>
</dbReference>
<evidence type="ECO:0000256" key="1">
    <source>
        <dbReference type="ARBA" id="ARBA00010541"/>
    </source>
</evidence>
<dbReference type="InterPro" id="IPR051201">
    <property type="entry name" value="Chloro_Bact_Ser_Proteases"/>
</dbReference>
<name>A0A6L5YRL8_9FIRM</name>
<accession>A0A6L5YRL8</accession>
<dbReference type="RefSeq" id="WP_154430054.1">
    <property type="nucleotide sequence ID" value="NZ_VUNI01000013.1"/>
</dbReference>
<feature type="region of interest" description="Disordered" evidence="4">
    <location>
        <begin position="1"/>
        <end position="62"/>
    </location>
</feature>
<dbReference type="SUPFAM" id="SSF50494">
    <property type="entry name" value="Trypsin-like serine proteases"/>
    <property type="match status" value="1"/>
</dbReference>
<dbReference type="Proteomes" id="UP000474024">
    <property type="component" value="Unassembled WGS sequence"/>
</dbReference>
<evidence type="ECO:0000256" key="5">
    <source>
        <dbReference type="SAM" id="Phobius"/>
    </source>
</evidence>
<dbReference type="Gene3D" id="2.30.42.10">
    <property type="match status" value="1"/>
</dbReference>
<evidence type="ECO:0000256" key="4">
    <source>
        <dbReference type="SAM" id="MobiDB-lite"/>
    </source>
</evidence>
<evidence type="ECO:0000259" key="6">
    <source>
        <dbReference type="PROSITE" id="PS50106"/>
    </source>
</evidence>
<gene>
    <name evidence="7" type="ORF">FYJ75_08630</name>
</gene>
<dbReference type="Gene3D" id="2.40.10.10">
    <property type="entry name" value="Trypsin-like serine proteases"/>
    <property type="match status" value="2"/>
</dbReference>
<dbReference type="InterPro" id="IPR043504">
    <property type="entry name" value="Peptidase_S1_PA_chymotrypsin"/>
</dbReference>
<dbReference type="SUPFAM" id="SSF50156">
    <property type="entry name" value="PDZ domain-like"/>
    <property type="match status" value="1"/>
</dbReference>
<feature type="domain" description="PDZ" evidence="6">
    <location>
        <begin position="365"/>
        <end position="457"/>
    </location>
</feature>
<evidence type="ECO:0000256" key="2">
    <source>
        <dbReference type="ARBA" id="ARBA00022670"/>
    </source>
</evidence>
<dbReference type="InterPro" id="IPR001478">
    <property type="entry name" value="PDZ"/>
</dbReference>
<comment type="caution">
    <text evidence="7">The sequence shown here is derived from an EMBL/GenBank/DDBJ whole genome shotgun (WGS) entry which is preliminary data.</text>
</comment>
<keyword evidence="5" id="KW-0812">Transmembrane</keyword>
<sequence>MDNWNENNFDQNNNQNPYQQPADSYQQSANQTYSAAGQQDYTYQNNPYSQKAPKEKKTKHSGGNGFGAKLAKCVAIALVFGLVAGAAFTGVSYFGGNALGINQSSDSSDKSSRSSKDSDSSDSSSSDTAKTLATTNTGDATDVTDVSGIVDAVMPSIVAITNTGIVQSQNFFGQSQSYESQSAGSGIIIQEDDTYLYIATNNHVVEGAESLTVQFCDDSTVSAEVKGTDASHDLAVVKVEKSAIDSDTLSVIKVATIGDSTALKVGQATIAIGNALGYGQSVTTGVVSALGRTVSTSDSSTGTTVTNDNLIQTDAAINPGNSGGALLNTNGEVIGINSVKYSDTSVEGIGYAIPMEDAQPIITQLITQEKVDESKQAYLGIQGYDVSSDVAKTYNMPQGVYVYQVLSGSAAEKAGLQQGDIITKFDGKTVGSMEELQETLSYYEAGQSVKITICSRANNYQEQDLDITLGSRN</sequence>
<dbReference type="SMART" id="SM00228">
    <property type="entry name" value="PDZ"/>
    <property type="match status" value="1"/>
</dbReference>
<dbReference type="InterPro" id="IPR036034">
    <property type="entry name" value="PDZ_sf"/>
</dbReference>
<evidence type="ECO:0000256" key="3">
    <source>
        <dbReference type="ARBA" id="ARBA00022801"/>
    </source>
</evidence>
<reference evidence="7 8" key="1">
    <citation type="submission" date="2019-08" db="EMBL/GenBank/DDBJ databases">
        <title>In-depth cultivation of the pig gut microbiome towards novel bacterial diversity and tailored functional studies.</title>
        <authorList>
            <person name="Wylensek D."/>
            <person name="Hitch T.C.A."/>
            <person name="Clavel T."/>
        </authorList>
    </citation>
    <scope>NUCLEOTIDE SEQUENCE [LARGE SCALE GENOMIC DNA]</scope>
    <source>
        <strain evidence="7 8">MUC/MUC-530-WT-4D</strain>
    </source>
</reference>
<dbReference type="PROSITE" id="PS50106">
    <property type="entry name" value="PDZ"/>
    <property type="match status" value="1"/>
</dbReference>
<keyword evidence="5" id="KW-1133">Transmembrane helix</keyword>
<dbReference type="AlphaFoldDB" id="A0A6L5YRL8"/>
<keyword evidence="5" id="KW-0472">Membrane</keyword>
<feature type="region of interest" description="Disordered" evidence="4">
    <location>
        <begin position="102"/>
        <end position="133"/>
    </location>
</feature>
<dbReference type="InterPro" id="IPR001940">
    <property type="entry name" value="Peptidase_S1C"/>
</dbReference>
<evidence type="ECO:0000313" key="8">
    <source>
        <dbReference type="Proteomes" id="UP000474024"/>
    </source>
</evidence>
<keyword evidence="8" id="KW-1185">Reference proteome</keyword>
<feature type="compositionally biased region" description="Basic and acidic residues" evidence="4">
    <location>
        <begin position="107"/>
        <end position="119"/>
    </location>
</feature>
<keyword evidence="3" id="KW-0378">Hydrolase</keyword>
<proteinExistence type="inferred from homology"/>
<dbReference type="EMBL" id="VUNI01000013">
    <property type="protein sequence ID" value="MST75090.1"/>
    <property type="molecule type" value="Genomic_DNA"/>
</dbReference>
<feature type="transmembrane region" description="Helical" evidence="5">
    <location>
        <begin position="73"/>
        <end position="95"/>
    </location>
</feature>
<dbReference type="Pfam" id="PF13365">
    <property type="entry name" value="Trypsin_2"/>
    <property type="match status" value="1"/>
</dbReference>
<dbReference type="GO" id="GO:0004252">
    <property type="term" value="F:serine-type endopeptidase activity"/>
    <property type="evidence" value="ECO:0007669"/>
    <property type="project" value="InterPro"/>
</dbReference>
<dbReference type="Pfam" id="PF13180">
    <property type="entry name" value="PDZ_2"/>
    <property type="match status" value="1"/>
</dbReference>
<protein>
    <submittedName>
        <fullName evidence="7">PDZ domain-containing protein</fullName>
    </submittedName>
</protein>
<dbReference type="PANTHER" id="PTHR43343:SF3">
    <property type="entry name" value="PROTEASE DO-LIKE 8, CHLOROPLASTIC"/>
    <property type="match status" value="1"/>
</dbReference>
<dbReference type="GO" id="GO:0006508">
    <property type="term" value="P:proteolysis"/>
    <property type="evidence" value="ECO:0007669"/>
    <property type="project" value="UniProtKB-KW"/>
</dbReference>
<feature type="compositionally biased region" description="Polar residues" evidence="4">
    <location>
        <begin position="21"/>
        <end position="49"/>
    </location>
</feature>
<comment type="similarity">
    <text evidence="1">Belongs to the peptidase S1C family.</text>
</comment>
<evidence type="ECO:0000313" key="7">
    <source>
        <dbReference type="EMBL" id="MST75090.1"/>
    </source>
</evidence>
<dbReference type="InterPro" id="IPR009003">
    <property type="entry name" value="Peptidase_S1_PA"/>
</dbReference>
<keyword evidence="2" id="KW-0645">Protease</keyword>
<feature type="compositionally biased region" description="Low complexity" evidence="4">
    <location>
        <begin position="1"/>
        <end position="20"/>
    </location>
</feature>